<sequence length="240" mass="28085">MALFDDDILDVESESHDVLQQQENLLYKDWLKYIKTIPKIYEKDRWNQIQLHNFENDIDDVDTLSFRFVSYDMSPNTILCPLEFILDSPRYINFLCLDAAHDVNKGNAAEGIEIIWYTFREYENGTIVKERTLTKGDIETLSILKYPENSTLPVSSIIVRALFDDIDTYCLFVKVIHENFPNADIYIHYDSRVCINNVPLDITSVFCQYDLTSLNTDNNIEIVYQSFPVNGAEIKYQFKK</sequence>
<protein>
    <submittedName>
        <fullName evidence="1">Uncharacterized protein</fullName>
    </submittedName>
</protein>
<dbReference type="EMBL" id="OR769222">
    <property type="protein sequence ID" value="WQJ53090.1"/>
    <property type="molecule type" value="Genomic_DNA"/>
</dbReference>
<name>A0ABZ0Z1L7_9CAUD</name>
<reference evidence="1 2" key="1">
    <citation type="submission" date="2023-11" db="EMBL/GenBank/DDBJ databases">
        <authorList>
            <person name="Cook R."/>
            <person name="Crisci M."/>
            <person name="Pye H."/>
            <person name="Adriaenssens E."/>
            <person name="Santini J."/>
        </authorList>
    </citation>
    <scope>NUCLEOTIDE SEQUENCE [LARGE SCALE GENOMIC DNA]</scope>
    <source>
        <strain evidence="1">Lak_Megaphage_RVC_JS4_GC31</strain>
    </source>
</reference>
<proteinExistence type="predicted"/>
<evidence type="ECO:0000313" key="2">
    <source>
        <dbReference type="Proteomes" id="UP001349343"/>
    </source>
</evidence>
<keyword evidence="2" id="KW-1185">Reference proteome</keyword>
<evidence type="ECO:0000313" key="1">
    <source>
        <dbReference type="EMBL" id="WQJ53090.1"/>
    </source>
</evidence>
<organism evidence="1 2">
    <name type="scientific">phage Lak_Megaphage_RVC_JS4_GC31</name>
    <dbReference type="NCBI Taxonomy" id="3109228"/>
    <lineage>
        <taxon>Viruses</taxon>
        <taxon>Duplodnaviria</taxon>
        <taxon>Heunggongvirae</taxon>
        <taxon>Uroviricota</taxon>
        <taxon>Caudoviricetes</taxon>
        <taxon>Caudoviricetes code 15 clade</taxon>
    </lineage>
</organism>
<accession>A0ABZ0Z1L7</accession>
<dbReference type="Proteomes" id="UP001349343">
    <property type="component" value="Segment"/>
</dbReference>